<comment type="caution">
    <text evidence="3">The sequence shown here is derived from an EMBL/GenBank/DDBJ whole genome shotgun (WGS) entry which is preliminary data.</text>
</comment>
<dbReference type="Proteomes" id="UP001472677">
    <property type="component" value="Unassembled WGS sequence"/>
</dbReference>
<dbReference type="InterPro" id="IPR002156">
    <property type="entry name" value="RNaseH_domain"/>
</dbReference>
<feature type="domain" description="RNase H type-1" evidence="2">
    <location>
        <begin position="106"/>
        <end position="203"/>
    </location>
</feature>
<accession>A0ABR2BP17</accession>
<feature type="signal peptide" evidence="1">
    <location>
        <begin position="1"/>
        <end position="36"/>
    </location>
</feature>
<evidence type="ECO:0000313" key="4">
    <source>
        <dbReference type="Proteomes" id="UP001472677"/>
    </source>
</evidence>
<keyword evidence="1" id="KW-0732">Signal</keyword>
<dbReference type="Gene3D" id="3.30.420.10">
    <property type="entry name" value="Ribonuclease H-like superfamily/Ribonuclease H"/>
    <property type="match status" value="1"/>
</dbReference>
<dbReference type="InterPro" id="IPR036397">
    <property type="entry name" value="RNaseH_sf"/>
</dbReference>
<dbReference type="PANTHER" id="PTHR47074">
    <property type="entry name" value="BNAC02G40300D PROTEIN"/>
    <property type="match status" value="1"/>
</dbReference>
<name>A0ABR2BP17_9ROSI</name>
<evidence type="ECO:0000256" key="1">
    <source>
        <dbReference type="SAM" id="SignalP"/>
    </source>
</evidence>
<feature type="chain" id="PRO_5045633711" description="RNase H type-1 domain-containing protein" evidence="1">
    <location>
        <begin position="37"/>
        <end position="203"/>
    </location>
</feature>
<organism evidence="3 4">
    <name type="scientific">Hibiscus sabdariffa</name>
    <name type="common">roselle</name>
    <dbReference type="NCBI Taxonomy" id="183260"/>
    <lineage>
        <taxon>Eukaryota</taxon>
        <taxon>Viridiplantae</taxon>
        <taxon>Streptophyta</taxon>
        <taxon>Embryophyta</taxon>
        <taxon>Tracheophyta</taxon>
        <taxon>Spermatophyta</taxon>
        <taxon>Magnoliopsida</taxon>
        <taxon>eudicotyledons</taxon>
        <taxon>Gunneridae</taxon>
        <taxon>Pentapetalae</taxon>
        <taxon>rosids</taxon>
        <taxon>malvids</taxon>
        <taxon>Malvales</taxon>
        <taxon>Malvaceae</taxon>
        <taxon>Malvoideae</taxon>
        <taxon>Hibiscus</taxon>
    </lineage>
</organism>
<gene>
    <name evidence="3" type="ORF">V6N12_019446</name>
</gene>
<dbReference type="Pfam" id="PF13456">
    <property type="entry name" value="RVT_3"/>
    <property type="match status" value="1"/>
</dbReference>
<dbReference type="InterPro" id="IPR052929">
    <property type="entry name" value="RNase_H-like_EbsB-rel"/>
</dbReference>
<reference evidence="3 4" key="1">
    <citation type="journal article" date="2024" name="G3 (Bethesda)">
        <title>Genome assembly of Hibiscus sabdariffa L. provides insights into metabolisms of medicinal natural products.</title>
        <authorList>
            <person name="Kim T."/>
        </authorList>
    </citation>
    <scope>NUCLEOTIDE SEQUENCE [LARGE SCALE GENOMIC DNA]</scope>
    <source>
        <strain evidence="3">TK-2024</strain>
        <tissue evidence="3">Old leaves</tissue>
    </source>
</reference>
<dbReference type="CDD" id="cd06222">
    <property type="entry name" value="RNase_H_like"/>
    <property type="match status" value="1"/>
</dbReference>
<evidence type="ECO:0000313" key="3">
    <source>
        <dbReference type="EMBL" id="KAK8508267.1"/>
    </source>
</evidence>
<sequence>MHGAQRGELYSRSTMRITPLFRFIVILQCLIAPTTEEIVIWEGNSSGVYTTRTGYNWLLKREAVLSEPNKIWNQIAKLHTLPKVRIFAWRACHDAFPTRSRLLDIDGLIMAACTYPNPFVSHSEMAEALACFQATSLAIDLGFRRVIMERDALTVIIKTNSKSEDRSDIGSIISNIKNKIEEFEQITFMHVSRRLNNTTHVLA</sequence>
<protein>
    <recommendedName>
        <fullName evidence="2">RNase H type-1 domain-containing protein</fullName>
    </recommendedName>
</protein>
<dbReference type="PANTHER" id="PTHR47074:SF61">
    <property type="entry name" value="RNASE H TYPE-1 DOMAIN-CONTAINING PROTEIN"/>
    <property type="match status" value="1"/>
</dbReference>
<evidence type="ECO:0000259" key="2">
    <source>
        <dbReference type="Pfam" id="PF13456"/>
    </source>
</evidence>
<dbReference type="InterPro" id="IPR044730">
    <property type="entry name" value="RNase_H-like_dom_plant"/>
</dbReference>
<keyword evidence="4" id="KW-1185">Reference proteome</keyword>
<dbReference type="EMBL" id="JBBPBM010000103">
    <property type="protein sequence ID" value="KAK8508267.1"/>
    <property type="molecule type" value="Genomic_DNA"/>
</dbReference>
<proteinExistence type="predicted"/>